<evidence type="ECO:0000256" key="3">
    <source>
        <dbReference type="ARBA" id="ARBA00022729"/>
    </source>
</evidence>
<evidence type="ECO:0000256" key="1">
    <source>
        <dbReference type="ARBA" id="ARBA00007277"/>
    </source>
</evidence>
<dbReference type="Proteomes" id="UP000663864">
    <property type="component" value="Unassembled WGS sequence"/>
</dbReference>
<comment type="similarity">
    <text evidence="1">Belongs to the glycerophosphoryl diester phosphodiesterase family.</text>
</comment>
<feature type="transmembrane region" description="Helical" evidence="7">
    <location>
        <begin position="352"/>
        <end position="368"/>
    </location>
</feature>
<evidence type="ECO:0000256" key="4">
    <source>
        <dbReference type="ARBA" id="ARBA00022798"/>
    </source>
</evidence>
<evidence type="ECO:0000313" key="10">
    <source>
        <dbReference type="Proteomes" id="UP000663864"/>
    </source>
</evidence>
<evidence type="ECO:0000259" key="8">
    <source>
        <dbReference type="PROSITE" id="PS51704"/>
    </source>
</evidence>
<accession>A0A814H5M4</accession>
<evidence type="ECO:0000313" key="9">
    <source>
        <dbReference type="EMBL" id="CAF1005642.1"/>
    </source>
</evidence>
<dbReference type="PROSITE" id="PS51704">
    <property type="entry name" value="GP_PDE"/>
    <property type="match status" value="2"/>
</dbReference>
<keyword evidence="4" id="KW-0319">Glycerol metabolism</keyword>
<evidence type="ECO:0000256" key="6">
    <source>
        <dbReference type="ARBA" id="ARBA00047512"/>
    </source>
</evidence>
<protein>
    <recommendedName>
        <fullName evidence="2">glycerophosphodiester phosphodiesterase</fullName>
        <ecNumber evidence="2">3.1.4.46</ecNumber>
    </recommendedName>
</protein>
<evidence type="ECO:0000256" key="2">
    <source>
        <dbReference type="ARBA" id="ARBA00012247"/>
    </source>
</evidence>
<gene>
    <name evidence="9" type="ORF">ZHD862_LOCUS12763</name>
</gene>
<dbReference type="InterPro" id="IPR030395">
    <property type="entry name" value="GP_PDE_dom"/>
</dbReference>
<dbReference type="PANTHER" id="PTHR43620">
    <property type="entry name" value="GLYCEROPHOSPHORYL DIESTER PHOSPHODIESTERASE"/>
    <property type="match status" value="1"/>
</dbReference>
<comment type="caution">
    <text evidence="9">The sequence shown here is derived from an EMBL/GenBank/DDBJ whole genome shotgun (WGS) entry which is preliminary data.</text>
</comment>
<feature type="domain" description="GP-PDE" evidence="8">
    <location>
        <begin position="31"/>
        <end position="342"/>
    </location>
</feature>
<dbReference type="InterPro" id="IPR017946">
    <property type="entry name" value="PLC-like_Pdiesterase_TIM-brl"/>
</dbReference>
<name>A0A814H5M4_9BILA</name>
<proteinExistence type="inferred from homology"/>
<dbReference type="Gene3D" id="3.20.20.190">
    <property type="entry name" value="Phosphatidylinositol (PI) phosphodiesterase"/>
    <property type="match status" value="2"/>
</dbReference>
<dbReference type="Pfam" id="PF03009">
    <property type="entry name" value="GDPD"/>
    <property type="match status" value="2"/>
</dbReference>
<sequence>MKDINLSIGFIICFLILIFITNVKSIKSSSVVVIGHRGASGYLPEHTLSAKALAYGQGVDYIEQDVVLSKDNVPIVIHDIYLDEISNVASQYPTRNRSDGRFYAIDFTVAEIKTLRASERFSHQTGKPIYPKRFPLNQSIFHLVTLVEELEFITGLNKANIDNNKQVGVYVEIKEPSYHRNENRSNFSEIVLDILRKYNYTKRTDKIFLQCFDLEELQRIRLQLQSDLKLVGLLPDNKHRNIYSKTDYTYWRSDVGIEDMSTFVDGIGPHYSLLYEQGNTLEPSKLYNDVRKNNLFIHPYTFRNDADLKPFATFDVMLEFFIDKLKVDGLFTDHPDKIIRNDSMTFQTRKRGVSRMLVITILFLYVLGRVQGVARPLVIGHRGTAYLPELTLASQSMAYAYGADIIEIDVCLSRDNQLIVIHDIYLDGVSNVAEIFPNRNRSNGFHYVIDFDLAELRRLSIRERFIPFNGTQVFPLRFPSNTNISFRLSTLNETIELLLGLNRATRERRQLLIEIKKPEYHFKYNKSISSIVLATLNAYNLIQPTDPVILQTFHIEELMHIRRNLGSKLRLFALMTWNRINESSSDYDFYRSEEGIRNLSNIVQALAPNHEFVVNYDSNGTILGVTNLTKWAHQYGLAVYPYTFRQDLFPGKSFEQLIAYFWDTVKVDGFITDHPNVILEYLQREMTLTNFTTINPNSSSSRFFLSIMILIFNIIVMSKKFIGPY</sequence>
<keyword evidence="7" id="KW-0472">Membrane</keyword>
<reference evidence="9" key="1">
    <citation type="submission" date="2021-02" db="EMBL/GenBank/DDBJ databases">
        <authorList>
            <person name="Nowell W R."/>
        </authorList>
    </citation>
    <scope>NUCLEOTIDE SEQUENCE</scope>
</reference>
<dbReference type="EMBL" id="CAJNOT010000510">
    <property type="protein sequence ID" value="CAF1005642.1"/>
    <property type="molecule type" value="Genomic_DNA"/>
</dbReference>
<keyword evidence="7" id="KW-0812">Transmembrane</keyword>
<dbReference type="GO" id="GO:0006629">
    <property type="term" value="P:lipid metabolic process"/>
    <property type="evidence" value="ECO:0007669"/>
    <property type="project" value="InterPro"/>
</dbReference>
<evidence type="ECO:0000256" key="5">
    <source>
        <dbReference type="ARBA" id="ARBA00022801"/>
    </source>
</evidence>
<keyword evidence="5" id="KW-0378">Hydrolase</keyword>
<feature type="domain" description="GP-PDE" evidence="8">
    <location>
        <begin position="376"/>
        <end position="682"/>
    </location>
</feature>
<dbReference type="EC" id="3.1.4.46" evidence="2"/>
<dbReference type="GO" id="GO:0006071">
    <property type="term" value="P:glycerol metabolic process"/>
    <property type="evidence" value="ECO:0007669"/>
    <property type="project" value="UniProtKB-KW"/>
</dbReference>
<feature type="transmembrane region" description="Helical" evidence="7">
    <location>
        <begin position="6"/>
        <end position="23"/>
    </location>
</feature>
<dbReference type="SUPFAM" id="SSF51695">
    <property type="entry name" value="PLC-like phosphodiesterases"/>
    <property type="match status" value="2"/>
</dbReference>
<dbReference type="AlphaFoldDB" id="A0A814H5M4"/>
<dbReference type="GO" id="GO:0008889">
    <property type="term" value="F:glycerophosphodiester phosphodiesterase activity"/>
    <property type="evidence" value="ECO:0007669"/>
    <property type="project" value="UniProtKB-EC"/>
</dbReference>
<dbReference type="NCBIfam" id="NF008354">
    <property type="entry name" value="PRK11143.1"/>
    <property type="match status" value="1"/>
</dbReference>
<keyword evidence="3" id="KW-0732">Signal</keyword>
<organism evidence="9 10">
    <name type="scientific">Rotaria sordida</name>
    <dbReference type="NCBI Taxonomy" id="392033"/>
    <lineage>
        <taxon>Eukaryota</taxon>
        <taxon>Metazoa</taxon>
        <taxon>Spiralia</taxon>
        <taxon>Gnathifera</taxon>
        <taxon>Rotifera</taxon>
        <taxon>Eurotatoria</taxon>
        <taxon>Bdelloidea</taxon>
        <taxon>Philodinida</taxon>
        <taxon>Philodinidae</taxon>
        <taxon>Rotaria</taxon>
    </lineage>
</organism>
<evidence type="ECO:0000256" key="7">
    <source>
        <dbReference type="SAM" id="Phobius"/>
    </source>
</evidence>
<keyword evidence="7" id="KW-1133">Transmembrane helix</keyword>
<comment type="catalytic activity">
    <reaction evidence="6">
        <text>a sn-glycero-3-phosphodiester + H2O = an alcohol + sn-glycerol 3-phosphate + H(+)</text>
        <dbReference type="Rhea" id="RHEA:12969"/>
        <dbReference type="ChEBI" id="CHEBI:15377"/>
        <dbReference type="ChEBI" id="CHEBI:15378"/>
        <dbReference type="ChEBI" id="CHEBI:30879"/>
        <dbReference type="ChEBI" id="CHEBI:57597"/>
        <dbReference type="ChEBI" id="CHEBI:83408"/>
        <dbReference type="EC" id="3.1.4.46"/>
    </reaction>
</comment>
<dbReference type="PANTHER" id="PTHR43620:SF7">
    <property type="entry name" value="GLYCEROPHOSPHODIESTER PHOSPHODIESTERASE GDPD5-RELATED"/>
    <property type="match status" value="1"/>
</dbReference>